<organism evidence="3 4">
    <name type="scientific">Spongiibacter thalassae</name>
    <dbReference type="NCBI Taxonomy" id="2721624"/>
    <lineage>
        <taxon>Bacteria</taxon>
        <taxon>Pseudomonadati</taxon>
        <taxon>Pseudomonadota</taxon>
        <taxon>Gammaproteobacteria</taxon>
        <taxon>Cellvibrionales</taxon>
        <taxon>Spongiibacteraceae</taxon>
        <taxon>Spongiibacter</taxon>
    </lineage>
</organism>
<evidence type="ECO:0000256" key="1">
    <source>
        <dbReference type="SAM" id="SignalP"/>
    </source>
</evidence>
<dbReference type="RefSeq" id="WP_168450326.1">
    <property type="nucleotide sequence ID" value="NZ_JAAWWK010000003.1"/>
</dbReference>
<keyword evidence="4" id="KW-1185">Reference proteome</keyword>
<dbReference type="Gene3D" id="1.20.120.1090">
    <property type="match status" value="1"/>
</dbReference>
<name>A0ABX1GF43_9GAMM</name>
<evidence type="ECO:0000313" key="3">
    <source>
        <dbReference type="EMBL" id="NKI17788.1"/>
    </source>
</evidence>
<sequence>MRFLSLVVLCTAALVANAQQWKVYSISPMDEQYMEVRKEEINSFARSKIGRSFGQGRDSDLAVMQEILDRRLLDGDETTKLQAMGIIMGEHLRREHRLRWVVYIDDKGRSRALEIPDKDEVIFPVTQISARAAVGADIDVKAIYQKLEAEIARIKKKIIVR</sequence>
<proteinExistence type="predicted"/>
<feature type="chain" id="PRO_5047268790" evidence="1">
    <location>
        <begin position="19"/>
        <end position="161"/>
    </location>
</feature>
<gene>
    <name evidence="3" type="ORF">HCU74_10170</name>
</gene>
<evidence type="ECO:0000259" key="2">
    <source>
        <dbReference type="Pfam" id="PF12713"/>
    </source>
</evidence>
<feature type="domain" description="DUF3806" evidence="2">
    <location>
        <begin position="60"/>
        <end position="144"/>
    </location>
</feature>
<accession>A0ABX1GF43</accession>
<keyword evidence="1" id="KW-0732">Signal</keyword>
<dbReference type="InterPro" id="IPR024266">
    <property type="entry name" value="DUF3806"/>
</dbReference>
<reference evidence="3 4" key="1">
    <citation type="submission" date="2020-04" db="EMBL/GenBank/DDBJ databases">
        <authorList>
            <person name="Yoon J."/>
        </authorList>
    </citation>
    <scope>NUCLEOTIDE SEQUENCE [LARGE SCALE GENOMIC DNA]</scope>
    <source>
        <strain evidence="3 4">KMU-166</strain>
    </source>
</reference>
<dbReference type="EMBL" id="JAAWWK010000003">
    <property type="protein sequence ID" value="NKI17788.1"/>
    <property type="molecule type" value="Genomic_DNA"/>
</dbReference>
<evidence type="ECO:0000313" key="4">
    <source>
        <dbReference type="Proteomes" id="UP000765845"/>
    </source>
</evidence>
<dbReference type="Proteomes" id="UP000765845">
    <property type="component" value="Unassembled WGS sequence"/>
</dbReference>
<dbReference type="Pfam" id="PF12713">
    <property type="entry name" value="DUF3806"/>
    <property type="match status" value="1"/>
</dbReference>
<feature type="signal peptide" evidence="1">
    <location>
        <begin position="1"/>
        <end position="18"/>
    </location>
</feature>
<comment type="caution">
    <text evidence="3">The sequence shown here is derived from an EMBL/GenBank/DDBJ whole genome shotgun (WGS) entry which is preliminary data.</text>
</comment>
<protein>
    <submittedName>
        <fullName evidence="3">DUF3806 domain-containing protein</fullName>
    </submittedName>
</protein>